<dbReference type="GO" id="GO:0007129">
    <property type="term" value="P:homologous chromosome pairing at meiosis"/>
    <property type="evidence" value="ECO:0007669"/>
    <property type="project" value="TreeGrafter"/>
</dbReference>
<feature type="compositionally biased region" description="Acidic residues" evidence="1">
    <location>
        <begin position="293"/>
        <end position="304"/>
    </location>
</feature>
<dbReference type="GO" id="GO:0070197">
    <property type="term" value="P:meiotic attachment of telomere to nuclear envelope"/>
    <property type="evidence" value="ECO:0007669"/>
    <property type="project" value="TreeGrafter"/>
</dbReference>
<dbReference type="GO" id="GO:0003677">
    <property type="term" value="F:DNA binding"/>
    <property type="evidence" value="ECO:0007669"/>
    <property type="project" value="InterPro"/>
</dbReference>
<gene>
    <name evidence="2" type="primary">Majin</name>
    <name evidence="2" type="ORF">AOXY_G27983</name>
</gene>
<dbReference type="Proteomes" id="UP001230051">
    <property type="component" value="Unassembled WGS sequence"/>
</dbReference>
<comment type="caution">
    <text evidence="2">The sequence shown here is derived from an EMBL/GenBank/DDBJ whole genome shotgun (WGS) entry which is preliminary data.</text>
</comment>
<feature type="non-terminal residue" evidence="2">
    <location>
        <position position="348"/>
    </location>
</feature>
<dbReference type="AlphaFoldDB" id="A0AAD8FRU9"/>
<dbReference type="Pfam" id="PF15077">
    <property type="entry name" value="MAJIN"/>
    <property type="match status" value="2"/>
</dbReference>
<dbReference type="PANTHER" id="PTHR35824">
    <property type="entry name" value="MEMBRANE-ANCHORED JUNCTION PROTEIN MAJIN"/>
    <property type="match status" value="1"/>
</dbReference>
<reference evidence="2" key="1">
    <citation type="submission" date="2022-02" db="EMBL/GenBank/DDBJ databases">
        <title>Atlantic sturgeon de novo genome assembly.</title>
        <authorList>
            <person name="Stock M."/>
            <person name="Klopp C."/>
            <person name="Guiguen Y."/>
            <person name="Cabau C."/>
            <person name="Parinello H."/>
            <person name="Santidrian Yebra-Pimentel E."/>
            <person name="Kuhl H."/>
            <person name="Dirks R.P."/>
            <person name="Guessner J."/>
            <person name="Wuertz S."/>
            <person name="Du K."/>
            <person name="Schartl M."/>
        </authorList>
    </citation>
    <scope>NUCLEOTIDE SEQUENCE</scope>
    <source>
        <strain evidence="2">STURGEONOMICS-FGT-2020</strain>
        <tissue evidence="2">Whole blood</tissue>
    </source>
</reference>
<keyword evidence="3" id="KW-1185">Reference proteome</keyword>
<dbReference type="EMBL" id="JAGXEW010000033">
    <property type="protein sequence ID" value="KAK1154950.1"/>
    <property type="molecule type" value="Genomic_DNA"/>
</dbReference>
<evidence type="ECO:0000256" key="1">
    <source>
        <dbReference type="SAM" id="MobiDB-lite"/>
    </source>
</evidence>
<feature type="region of interest" description="Disordered" evidence="1">
    <location>
        <begin position="280"/>
        <end position="304"/>
    </location>
</feature>
<organism evidence="2 3">
    <name type="scientific">Acipenser oxyrinchus oxyrinchus</name>
    <dbReference type="NCBI Taxonomy" id="40147"/>
    <lineage>
        <taxon>Eukaryota</taxon>
        <taxon>Metazoa</taxon>
        <taxon>Chordata</taxon>
        <taxon>Craniata</taxon>
        <taxon>Vertebrata</taxon>
        <taxon>Euteleostomi</taxon>
        <taxon>Actinopterygii</taxon>
        <taxon>Chondrostei</taxon>
        <taxon>Acipenseriformes</taxon>
        <taxon>Acipenseridae</taxon>
        <taxon>Acipenser</taxon>
    </lineage>
</organism>
<dbReference type="InterPro" id="IPR027816">
    <property type="entry name" value="MAJIN"/>
</dbReference>
<proteinExistence type="predicted"/>
<dbReference type="PANTHER" id="PTHR35824:SF1">
    <property type="entry name" value="MEMBRANE-ANCHORED JUNCTION PROTEIN"/>
    <property type="match status" value="1"/>
</dbReference>
<accession>A0AAD8FRU9</accession>
<name>A0AAD8FRU9_ACIOX</name>
<protein>
    <submittedName>
        <fullName evidence="2">Membrane-anchored junction protein</fullName>
    </submittedName>
</protein>
<evidence type="ECO:0000313" key="3">
    <source>
        <dbReference type="Proteomes" id="UP001230051"/>
    </source>
</evidence>
<sequence>CQEKIMYLSGMDSPGGINLQSTSEDDGSSQGTSDLKLVKKMPVNTFRYPFPETRFFHADNCVYKFRIRYGNNARAEDFRNEEDITQELEDAVRVVLANLESVQPFATKHFNIFPSKPGTDQNCYGKLFRNLPASKKVSFTTLSDKSKWERVSELRFKQGISSLSAHPDVCTLYLELNSGQQQGQAGAAKRTLSACTPVRADGVRSQEDDITVRPPKCSKQNLPPGGSGLRSEKIMSESDLSYAADEADETRTGLANPQHACPGCPDQRYAEFKTAVSRHESLNQRGLHRRSEETEDEEEVEAGEDMMSEGMEARDMTSEEAETQAGGILSRLASFLFPFWLFFGSRKP</sequence>
<feature type="region of interest" description="Disordered" evidence="1">
    <location>
        <begin position="8"/>
        <end position="34"/>
    </location>
</feature>
<feature type="region of interest" description="Disordered" evidence="1">
    <location>
        <begin position="199"/>
        <end position="232"/>
    </location>
</feature>
<feature type="compositionally biased region" description="Polar residues" evidence="1">
    <location>
        <begin position="18"/>
        <end position="33"/>
    </location>
</feature>
<evidence type="ECO:0000313" key="2">
    <source>
        <dbReference type="EMBL" id="KAK1154950.1"/>
    </source>
</evidence>
<dbReference type="GO" id="GO:0005637">
    <property type="term" value="C:nuclear inner membrane"/>
    <property type="evidence" value="ECO:0007669"/>
    <property type="project" value="TreeGrafter"/>
</dbReference>
<feature type="compositionally biased region" description="Basic and acidic residues" evidence="1">
    <location>
        <begin position="201"/>
        <end position="211"/>
    </location>
</feature>